<keyword evidence="3" id="KW-0808">Transferase</keyword>
<evidence type="ECO:0000313" key="3">
    <source>
        <dbReference type="EMBL" id="WNC16850.1"/>
    </source>
</evidence>
<dbReference type="InterPro" id="IPR036265">
    <property type="entry name" value="HIT-like_sf"/>
</dbReference>
<sequence length="150" mass="16841">MCQNQNPIECLGCRLALAIDPVHIIYETKSVTCILDIEPFQEGHTLILPKRHLREWTELDPQTSQAITEAAAIVSKAIQDLYKPDGITICQNGGVFNELGHFHLHVIPRYEGDGFTWSEPVFEHKAGERLAETGRKIVHAIRQLTSEGKS</sequence>
<feature type="short sequence motif" description="Histidine triad motif" evidence="1">
    <location>
        <begin position="101"/>
        <end position="105"/>
    </location>
</feature>
<evidence type="ECO:0000259" key="2">
    <source>
        <dbReference type="PROSITE" id="PS51084"/>
    </source>
</evidence>
<evidence type="ECO:0000256" key="1">
    <source>
        <dbReference type="PROSITE-ProRule" id="PRU00464"/>
    </source>
</evidence>
<keyword evidence="4" id="KW-1185">Reference proteome</keyword>
<dbReference type="PROSITE" id="PS51084">
    <property type="entry name" value="HIT_2"/>
    <property type="match status" value="1"/>
</dbReference>
<dbReference type="EC" id="2.1.1.-" evidence="3"/>
<dbReference type="SUPFAM" id="SSF54197">
    <property type="entry name" value="HIT-like"/>
    <property type="match status" value="1"/>
</dbReference>
<dbReference type="PRINTS" id="PR00332">
    <property type="entry name" value="HISTRIAD"/>
</dbReference>
<dbReference type="InterPro" id="IPR001310">
    <property type="entry name" value="Histidine_triad_HIT"/>
</dbReference>
<dbReference type="Pfam" id="PF01230">
    <property type="entry name" value="HIT"/>
    <property type="match status" value="1"/>
</dbReference>
<dbReference type="GO" id="GO:0032259">
    <property type="term" value="P:methylation"/>
    <property type="evidence" value="ECO:0007669"/>
    <property type="project" value="UniProtKB-KW"/>
</dbReference>
<proteinExistence type="predicted"/>
<feature type="domain" description="HIT" evidence="2">
    <location>
        <begin position="11"/>
        <end position="116"/>
    </location>
</feature>
<dbReference type="InterPro" id="IPR011146">
    <property type="entry name" value="HIT-like"/>
</dbReference>
<evidence type="ECO:0000313" key="4">
    <source>
        <dbReference type="Proteomes" id="UP001256827"/>
    </source>
</evidence>
<name>A0ABY9T9T6_BREBE</name>
<accession>A0ABY9T9T6</accession>
<organism evidence="3 4">
    <name type="scientific">Brevibacillus brevis</name>
    <name type="common">Bacillus brevis</name>
    <dbReference type="NCBI Taxonomy" id="1393"/>
    <lineage>
        <taxon>Bacteria</taxon>
        <taxon>Bacillati</taxon>
        <taxon>Bacillota</taxon>
        <taxon>Bacilli</taxon>
        <taxon>Bacillales</taxon>
        <taxon>Paenibacillaceae</taxon>
        <taxon>Brevibacillus</taxon>
    </lineage>
</organism>
<gene>
    <name evidence="3" type="ORF">RGB73_11200</name>
</gene>
<keyword evidence="3" id="KW-0489">Methyltransferase</keyword>
<dbReference type="GO" id="GO:0008168">
    <property type="term" value="F:methyltransferase activity"/>
    <property type="evidence" value="ECO:0007669"/>
    <property type="project" value="UniProtKB-KW"/>
</dbReference>
<reference evidence="3 4" key="1">
    <citation type="submission" date="2023-09" db="EMBL/GenBank/DDBJ databases">
        <title>Complete Genome and Methylome dissection of Bacillus brevis NEB573 original source of BbsI restriction endonuclease.</title>
        <authorList>
            <person name="Fomenkov A."/>
            <person name="Roberts R.D."/>
        </authorList>
    </citation>
    <scope>NUCLEOTIDE SEQUENCE [LARGE SCALE GENOMIC DNA]</scope>
    <source>
        <strain evidence="3 4">NEB573</strain>
    </source>
</reference>
<dbReference type="Proteomes" id="UP001256827">
    <property type="component" value="Chromosome"/>
</dbReference>
<dbReference type="PANTHER" id="PTHR46648">
    <property type="entry name" value="HIT FAMILY PROTEIN 1"/>
    <property type="match status" value="1"/>
</dbReference>
<dbReference type="RefSeq" id="WP_310771890.1">
    <property type="nucleotide sequence ID" value="NZ_CP134050.1"/>
</dbReference>
<protein>
    <submittedName>
        <fullName evidence="3">HIT family protein</fullName>
        <ecNumber evidence="3">2.1.1.-</ecNumber>
    </submittedName>
</protein>
<dbReference type="EMBL" id="CP134050">
    <property type="protein sequence ID" value="WNC16850.1"/>
    <property type="molecule type" value="Genomic_DNA"/>
</dbReference>
<dbReference type="PANTHER" id="PTHR46648:SF1">
    <property type="entry name" value="ADENOSINE 5'-MONOPHOSPHORAMIDASE HNT1"/>
    <property type="match status" value="1"/>
</dbReference>
<dbReference type="Gene3D" id="3.30.428.10">
    <property type="entry name" value="HIT-like"/>
    <property type="match status" value="1"/>
</dbReference>